<accession>A0A6A8LC78</accession>
<dbReference type="RefSeq" id="WP_003150748.1">
    <property type="nucleotide sequence ID" value="NZ_AP028932.1"/>
</dbReference>
<protein>
    <submittedName>
        <fullName evidence="1">Uncharacterized protein</fullName>
    </submittedName>
</protein>
<organism evidence="1">
    <name type="scientific">Bacillus velezensis</name>
    <dbReference type="NCBI Taxonomy" id="492670"/>
    <lineage>
        <taxon>Bacteria</taxon>
        <taxon>Bacillati</taxon>
        <taxon>Bacillota</taxon>
        <taxon>Bacilli</taxon>
        <taxon>Bacillales</taxon>
        <taxon>Bacillaceae</taxon>
        <taxon>Bacillus</taxon>
        <taxon>Bacillus amyloliquefaciens group</taxon>
    </lineage>
</organism>
<proteinExistence type="predicted"/>
<sequence>MHPFFIKNTKESAVFQFQIYSLFHEDKALPEQVFKQRKHYYLFEEFHWVLSEEGWEMLKSLAHHHHDEFILMAVLTQPDDMNRFYEEFGYFNWLKIPLNITEDEYLSILTDYPKHSKNDSIMNIASRVVWASPTLKWAIYGERDFEICILGIDQEIAGKTLGSWRPLDDRVLDWVSVVFPDQIVSDEFQKKLAAHYKYKGQ</sequence>
<reference evidence="1" key="1">
    <citation type="submission" date="2019-11" db="EMBL/GenBank/DDBJ databases">
        <title>Draft Genome Sequence of Plant Growth-Promoting Rhizosphere-Associated Bacteria.</title>
        <authorList>
            <person name="Vasilyev I.Y."/>
            <person name="Radchenko V."/>
            <person name="Ilnitskaya E.V."/>
        </authorList>
    </citation>
    <scope>NUCLEOTIDE SEQUENCE</scope>
    <source>
        <strain evidence="1">VRA_517_n</strain>
    </source>
</reference>
<dbReference type="EMBL" id="WKKV01000001">
    <property type="protein sequence ID" value="MSE00522.1"/>
    <property type="molecule type" value="Genomic_DNA"/>
</dbReference>
<gene>
    <name evidence="1" type="ORF">GKC39_00405</name>
</gene>
<name>A0A6A8LC78_BACVE</name>
<dbReference type="AlphaFoldDB" id="A0A6A8LC78"/>
<evidence type="ECO:0000313" key="1">
    <source>
        <dbReference type="EMBL" id="MSE00522.1"/>
    </source>
</evidence>
<comment type="caution">
    <text evidence="1">The sequence shown here is derived from an EMBL/GenBank/DDBJ whole genome shotgun (WGS) entry which is preliminary data.</text>
</comment>